<dbReference type="InterPro" id="IPR011009">
    <property type="entry name" value="Kinase-like_dom_sf"/>
</dbReference>
<name>A0A1T4QE24_9ACTN</name>
<dbReference type="Proteomes" id="UP000190637">
    <property type="component" value="Unassembled WGS sequence"/>
</dbReference>
<evidence type="ECO:0000259" key="2">
    <source>
        <dbReference type="Pfam" id="PF01636"/>
    </source>
</evidence>
<gene>
    <name evidence="3" type="ORF">SAMN02745673_02181</name>
</gene>
<feature type="domain" description="Aminoglycoside phosphotransferase" evidence="2">
    <location>
        <begin position="104"/>
        <end position="321"/>
    </location>
</feature>
<accession>A0A1T4QE24</accession>
<sequence>MTERFVADRVVSPATGEPLLLRRAWPRGTDHALVEWEQADGRRVAGQWFADPDRLERVAAATPGASALPGEGVLLQPDGADRRLPRVRALVRAGGRLVAHRPERRAVVRTDRGYVKAVRPGREAALVARFEQAERLAGTAFAVPRLLEDMGEGATLWSALPGEPLTRPAAGGRVGDWLLDWYRAGAALAVLHAAEPPSPGPGGQGGPPRHTPADEKEAVLRWLRPAWRFGLLPYADPGPVLAALGEEAGAPLRPVHRDCYDKQFVAAPEAERIGLVDLDTLALGEPAVDVANVVAHMALRSAQGVVGPARARAARAAFLAGLEPDEATLRRVPAYVAATRLRLAGVYAFRPRWRGLARELYASALESPPAPG</sequence>
<organism evidence="3 4">
    <name type="scientific">Marinactinospora thermotolerans DSM 45154</name>
    <dbReference type="NCBI Taxonomy" id="1122192"/>
    <lineage>
        <taxon>Bacteria</taxon>
        <taxon>Bacillati</taxon>
        <taxon>Actinomycetota</taxon>
        <taxon>Actinomycetes</taxon>
        <taxon>Streptosporangiales</taxon>
        <taxon>Nocardiopsidaceae</taxon>
        <taxon>Marinactinospora</taxon>
    </lineage>
</organism>
<feature type="region of interest" description="Disordered" evidence="1">
    <location>
        <begin position="193"/>
        <end position="214"/>
    </location>
</feature>
<keyword evidence="3" id="KW-0808">Transferase</keyword>
<dbReference type="OrthoDB" id="7842280at2"/>
<keyword evidence="4" id="KW-1185">Reference proteome</keyword>
<dbReference type="Pfam" id="PF01636">
    <property type="entry name" value="APH"/>
    <property type="match status" value="1"/>
</dbReference>
<proteinExistence type="predicted"/>
<evidence type="ECO:0000313" key="3">
    <source>
        <dbReference type="EMBL" id="SKA01944.1"/>
    </source>
</evidence>
<evidence type="ECO:0000256" key="1">
    <source>
        <dbReference type="SAM" id="MobiDB-lite"/>
    </source>
</evidence>
<dbReference type="GO" id="GO:0016740">
    <property type="term" value="F:transferase activity"/>
    <property type="evidence" value="ECO:0007669"/>
    <property type="project" value="UniProtKB-KW"/>
</dbReference>
<dbReference type="STRING" id="1122192.SAMN02745673_02181"/>
<protein>
    <submittedName>
        <fullName evidence="3">Phosphotransferase enzyme family protein</fullName>
    </submittedName>
</protein>
<dbReference type="AlphaFoldDB" id="A0A1T4QE24"/>
<reference evidence="3 4" key="1">
    <citation type="submission" date="2017-02" db="EMBL/GenBank/DDBJ databases">
        <authorList>
            <person name="Peterson S.W."/>
        </authorList>
    </citation>
    <scope>NUCLEOTIDE SEQUENCE [LARGE SCALE GENOMIC DNA]</scope>
    <source>
        <strain evidence="3 4">DSM 45154</strain>
    </source>
</reference>
<dbReference type="EMBL" id="FUWS01000005">
    <property type="protein sequence ID" value="SKA01944.1"/>
    <property type="molecule type" value="Genomic_DNA"/>
</dbReference>
<dbReference type="SUPFAM" id="SSF56112">
    <property type="entry name" value="Protein kinase-like (PK-like)"/>
    <property type="match status" value="1"/>
</dbReference>
<evidence type="ECO:0000313" key="4">
    <source>
        <dbReference type="Proteomes" id="UP000190637"/>
    </source>
</evidence>
<dbReference type="InterPro" id="IPR002575">
    <property type="entry name" value="Aminoglycoside_PTrfase"/>
</dbReference>
<dbReference type="Gene3D" id="3.90.1200.10">
    <property type="match status" value="1"/>
</dbReference>
<dbReference type="RefSeq" id="WP_144390075.1">
    <property type="nucleotide sequence ID" value="NZ_FUWS01000005.1"/>
</dbReference>